<name>A0ABX8C2Y8_9ACTN</name>
<dbReference type="InterPro" id="IPR025637">
    <property type="entry name" value="DUF4333"/>
</dbReference>
<evidence type="ECO:0000259" key="3">
    <source>
        <dbReference type="Pfam" id="PF14230"/>
    </source>
</evidence>
<feature type="signal peptide" evidence="2">
    <location>
        <begin position="1"/>
        <end position="28"/>
    </location>
</feature>
<gene>
    <name evidence="4" type="ORF">KGD83_26730</name>
</gene>
<feature type="compositionally biased region" description="Gly residues" evidence="1">
    <location>
        <begin position="125"/>
        <end position="135"/>
    </location>
</feature>
<protein>
    <submittedName>
        <fullName evidence="4">DUF4333 domain-containing protein</fullName>
    </submittedName>
</protein>
<evidence type="ECO:0000313" key="5">
    <source>
        <dbReference type="Proteomes" id="UP000678016"/>
    </source>
</evidence>
<feature type="domain" description="DUF4333" evidence="3">
    <location>
        <begin position="22"/>
        <end position="98"/>
    </location>
</feature>
<proteinExistence type="predicted"/>
<feature type="region of interest" description="Disordered" evidence="1">
    <location>
        <begin position="110"/>
        <end position="141"/>
    </location>
</feature>
<feature type="chain" id="PRO_5047191990" evidence="2">
    <location>
        <begin position="29"/>
        <end position="217"/>
    </location>
</feature>
<evidence type="ECO:0000256" key="2">
    <source>
        <dbReference type="SAM" id="SignalP"/>
    </source>
</evidence>
<dbReference type="RefSeq" id="WP_212641685.1">
    <property type="nucleotide sequence ID" value="NZ_CP074132.1"/>
</dbReference>
<dbReference type="EMBL" id="CP074132">
    <property type="protein sequence ID" value="QUX28760.1"/>
    <property type="molecule type" value="Genomic_DNA"/>
</dbReference>
<organism evidence="4 5">
    <name type="scientific">Nocardiopsis akebiae</name>
    <dbReference type="NCBI Taxonomy" id="2831968"/>
    <lineage>
        <taxon>Bacteria</taxon>
        <taxon>Bacillati</taxon>
        <taxon>Actinomycetota</taxon>
        <taxon>Actinomycetes</taxon>
        <taxon>Streptosporangiales</taxon>
        <taxon>Nocardiopsidaceae</taxon>
        <taxon>Nocardiopsis</taxon>
    </lineage>
</organism>
<accession>A0ABX8C2Y8</accession>
<evidence type="ECO:0000256" key="1">
    <source>
        <dbReference type="SAM" id="MobiDB-lite"/>
    </source>
</evidence>
<feature type="compositionally biased region" description="Low complexity" evidence="1">
    <location>
        <begin position="112"/>
        <end position="124"/>
    </location>
</feature>
<keyword evidence="5" id="KW-1185">Reference proteome</keyword>
<keyword evidence="2" id="KW-0732">Signal</keyword>
<evidence type="ECO:0000313" key="4">
    <source>
        <dbReference type="EMBL" id="QUX28760.1"/>
    </source>
</evidence>
<dbReference type="Pfam" id="PF14230">
    <property type="entry name" value="DUF4333"/>
    <property type="match status" value="2"/>
</dbReference>
<dbReference type="Proteomes" id="UP000678016">
    <property type="component" value="Chromosome"/>
</dbReference>
<reference evidence="5" key="1">
    <citation type="submission" date="2021-05" db="EMBL/GenBank/DDBJ databases">
        <title>Direct Submission.</title>
        <authorList>
            <person name="Li K."/>
            <person name="Gao J."/>
        </authorList>
    </citation>
    <scope>NUCLEOTIDE SEQUENCE [LARGE SCALE GENOMIC DNA]</scope>
    <source>
        <strain evidence="5">HDS12</strain>
    </source>
</reference>
<dbReference type="PROSITE" id="PS51257">
    <property type="entry name" value="PROKAR_LIPOPROTEIN"/>
    <property type="match status" value="1"/>
</dbReference>
<feature type="domain" description="DUF4333" evidence="3">
    <location>
        <begin position="138"/>
        <end position="203"/>
    </location>
</feature>
<sequence>MRQTGHRRVITGAALGAAALLLSTGCSFEFSIGGPDSVSAEQVAERSSEMLAEQVGQTPDDLTCPEDLPAEVGAEIRCNLVDGGMNYGVTITTTSVDGDDVQWDIEVDDAPAGDGAAEDGAAGNDAGGGAGGDGGTAANDGVVPADQVAQQSASQLEAVVGQAPEDFSCSQGLPAEVGAEIRCNLVDGGMNYGVTITTTSVDGDDVQWDIKVDDQPL</sequence>